<evidence type="ECO:0000313" key="14">
    <source>
        <dbReference type="Proteomes" id="UP000250369"/>
    </source>
</evidence>
<dbReference type="InterPro" id="IPR000053">
    <property type="entry name" value="Thymidine/pyrmidine_PPase"/>
</dbReference>
<dbReference type="NCBIfam" id="NF004747">
    <property type="entry name" value="PRK06078.1"/>
    <property type="match status" value="1"/>
</dbReference>
<dbReference type="AlphaFoldDB" id="A0A329MF65"/>
<dbReference type="GO" id="GO:0006206">
    <property type="term" value="P:pyrimidine nucleobase metabolic process"/>
    <property type="evidence" value="ECO:0007669"/>
    <property type="project" value="InterPro"/>
</dbReference>
<dbReference type="EMBL" id="QMFB01000016">
    <property type="protein sequence ID" value="RAV18605.1"/>
    <property type="molecule type" value="Genomic_DNA"/>
</dbReference>
<evidence type="ECO:0000256" key="6">
    <source>
        <dbReference type="ARBA" id="ARBA00011889"/>
    </source>
</evidence>
<dbReference type="SUPFAM" id="SSF54680">
    <property type="entry name" value="Pyrimidine nucleoside phosphorylase C-terminal domain"/>
    <property type="match status" value="1"/>
</dbReference>
<dbReference type="GO" id="GO:0005829">
    <property type="term" value="C:cytosol"/>
    <property type="evidence" value="ECO:0007669"/>
    <property type="project" value="TreeGrafter"/>
</dbReference>
<evidence type="ECO:0000256" key="4">
    <source>
        <dbReference type="ARBA" id="ARBA00006915"/>
    </source>
</evidence>
<dbReference type="EC" id="2.4.2.2" evidence="6"/>
<evidence type="ECO:0000256" key="5">
    <source>
        <dbReference type="ARBA" id="ARBA00011738"/>
    </source>
</evidence>
<comment type="cofactor">
    <cofactor evidence="2">
        <name>K(+)</name>
        <dbReference type="ChEBI" id="CHEBI:29103"/>
    </cofactor>
</comment>
<dbReference type="Pfam" id="PF07831">
    <property type="entry name" value="PYNP_C"/>
    <property type="match status" value="1"/>
</dbReference>
<comment type="catalytic activity">
    <reaction evidence="1">
        <text>2'-deoxyuridine + phosphate = 2-deoxy-alpha-D-ribose 1-phosphate + uracil</text>
        <dbReference type="Rhea" id="RHEA:22824"/>
        <dbReference type="ChEBI" id="CHEBI:16450"/>
        <dbReference type="ChEBI" id="CHEBI:17568"/>
        <dbReference type="ChEBI" id="CHEBI:43474"/>
        <dbReference type="ChEBI" id="CHEBI:57259"/>
        <dbReference type="EC" id="2.4.2.2"/>
    </reaction>
</comment>
<dbReference type="GO" id="GO:0004645">
    <property type="term" value="F:1,4-alpha-oligoglucan phosphorylase activity"/>
    <property type="evidence" value="ECO:0007669"/>
    <property type="project" value="InterPro"/>
</dbReference>
<keyword evidence="9" id="KW-0808">Transferase</keyword>
<evidence type="ECO:0000259" key="12">
    <source>
        <dbReference type="SMART" id="SM00941"/>
    </source>
</evidence>
<dbReference type="InterPro" id="IPR018090">
    <property type="entry name" value="Pyrmidine_PPas_bac/euk"/>
</dbReference>
<dbReference type="InterPro" id="IPR017872">
    <property type="entry name" value="Pyrmidine_PPase_CS"/>
</dbReference>
<dbReference type="SUPFAM" id="SSF52418">
    <property type="entry name" value="Nucleoside phosphorylase/phosphoribosyltransferase catalytic domain"/>
    <property type="match status" value="1"/>
</dbReference>
<sequence>MRTVDLIRKKREGGEMTAEEIAFLIDGYCNGEIPDYQMSAWAMAVCFRGMTARETADLTLAMARSGEQMDLSAIRGVKVDKHSTGGVGDKTTLIVAPLVAAAGVPVAKMSGRGLGHTGGTIDKLEAIPGFNVERSRGQFIEQVNKHGLALVSQSGNLTPADKKLYGLRDVTATVESIPLIASSIMSKKIASGADAIVLDVKTGGGAFMKTLEGSIELAQAMVAIGEQVGRETVALITNMDEPLGFAIGNALEVKESIETLRGNGPADLQELCIALGAHMLVLGKRAADFEEAQSLLREAIGSGAAIAKLRELIDAQGGDIAVVDDTGKLPGAAKVVPVIAESKGFVAHIDAESIGIAAMLLGAGRATKDAAIDYGVGIVLRKKVGDPIAEGDTIADLYAQQADEKMLQEIAVRVQAAYRVEWEAPARKPLVYAVVTKDGVRRLDV</sequence>
<dbReference type="Proteomes" id="UP000250369">
    <property type="component" value="Unassembled WGS sequence"/>
</dbReference>
<reference evidence="13 14" key="1">
    <citation type="journal article" date="2009" name="Int. J. Syst. Evol. Microbiol.">
        <title>Paenibacillus contaminans sp. nov., isolated from a contaminated laboratory plate.</title>
        <authorList>
            <person name="Chou J.H."/>
            <person name="Lee J.H."/>
            <person name="Lin M.C."/>
            <person name="Chang P.S."/>
            <person name="Arun A.B."/>
            <person name="Young C.C."/>
            <person name="Chen W.M."/>
        </authorList>
    </citation>
    <scope>NUCLEOTIDE SEQUENCE [LARGE SCALE GENOMIC DNA]</scope>
    <source>
        <strain evidence="13 14">CKOBP-6</strain>
    </source>
</reference>
<dbReference type="GO" id="GO:0009032">
    <property type="term" value="F:thymidine phosphorylase activity"/>
    <property type="evidence" value="ECO:0007669"/>
    <property type="project" value="TreeGrafter"/>
</dbReference>
<evidence type="ECO:0000256" key="11">
    <source>
        <dbReference type="ARBA" id="ARBA00048525"/>
    </source>
</evidence>
<dbReference type="InterPro" id="IPR000312">
    <property type="entry name" value="Glycosyl_Trfase_fam3"/>
</dbReference>
<feature type="domain" description="Pyrimidine nucleoside phosphorylase C-terminal" evidence="12">
    <location>
        <begin position="345"/>
        <end position="421"/>
    </location>
</feature>
<dbReference type="PROSITE" id="PS00647">
    <property type="entry name" value="THYMID_PHOSPHORYLASE"/>
    <property type="match status" value="1"/>
</dbReference>
<comment type="caution">
    <text evidence="13">The sequence shown here is derived from an EMBL/GenBank/DDBJ whole genome shotgun (WGS) entry which is preliminary data.</text>
</comment>
<dbReference type="PIRSF" id="PIRSF000478">
    <property type="entry name" value="TP_PyNP"/>
    <property type="match status" value="1"/>
</dbReference>
<dbReference type="Pfam" id="PF00591">
    <property type="entry name" value="Glycos_transf_3"/>
    <property type="match status" value="1"/>
</dbReference>
<name>A0A329MF65_9BACL</name>
<dbReference type="Gene3D" id="1.20.970.10">
    <property type="entry name" value="Transferase, Pyrimidine Nucleoside Phosphorylase, Chain C"/>
    <property type="match status" value="1"/>
</dbReference>
<dbReference type="NCBIfam" id="TIGR02644">
    <property type="entry name" value="Y_phosphoryl"/>
    <property type="match status" value="1"/>
</dbReference>
<evidence type="ECO:0000256" key="3">
    <source>
        <dbReference type="ARBA" id="ARBA00003877"/>
    </source>
</evidence>
<comment type="catalytic activity">
    <reaction evidence="10">
        <text>uridine + phosphate = alpha-D-ribose 1-phosphate + uracil</text>
        <dbReference type="Rhea" id="RHEA:24388"/>
        <dbReference type="ChEBI" id="CHEBI:16704"/>
        <dbReference type="ChEBI" id="CHEBI:17568"/>
        <dbReference type="ChEBI" id="CHEBI:43474"/>
        <dbReference type="ChEBI" id="CHEBI:57720"/>
        <dbReference type="EC" id="2.4.2.2"/>
    </reaction>
</comment>
<dbReference type="InterPro" id="IPR035902">
    <property type="entry name" value="Nuc_phospho_transferase"/>
</dbReference>
<evidence type="ECO:0000256" key="7">
    <source>
        <dbReference type="ARBA" id="ARBA00014680"/>
    </source>
</evidence>
<dbReference type="Gene3D" id="3.90.1170.30">
    <property type="entry name" value="Pyrimidine nucleoside phosphorylase-like, C-terminal domain"/>
    <property type="match status" value="1"/>
</dbReference>
<comment type="catalytic activity">
    <reaction evidence="11">
        <text>thymidine + phosphate = 2-deoxy-alpha-D-ribose 1-phosphate + thymine</text>
        <dbReference type="Rhea" id="RHEA:16037"/>
        <dbReference type="ChEBI" id="CHEBI:17748"/>
        <dbReference type="ChEBI" id="CHEBI:17821"/>
        <dbReference type="ChEBI" id="CHEBI:43474"/>
        <dbReference type="ChEBI" id="CHEBI:57259"/>
        <dbReference type="EC" id="2.4.2.2"/>
    </reaction>
</comment>
<dbReference type="PANTHER" id="PTHR10515">
    <property type="entry name" value="THYMIDINE PHOSPHORYLASE"/>
    <property type="match status" value="1"/>
</dbReference>
<dbReference type="Gene3D" id="3.40.1030.10">
    <property type="entry name" value="Nucleoside phosphorylase/phosphoribosyltransferase catalytic domain"/>
    <property type="match status" value="1"/>
</dbReference>
<proteinExistence type="inferred from homology"/>
<evidence type="ECO:0000256" key="9">
    <source>
        <dbReference type="ARBA" id="ARBA00022679"/>
    </source>
</evidence>
<organism evidence="13 14">
    <name type="scientific">Paenibacillus contaminans</name>
    <dbReference type="NCBI Taxonomy" id="450362"/>
    <lineage>
        <taxon>Bacteria</taxon>
        <taxon>Bacillati</taxon>
        <taxon>Bacillota</taxon>
        <taxon>Bacilli</taxon>
        <taxon>Bacillales</taxon>
        <taxon>Paenibacillaceae</taxon>
        <taxon>Paenibacillus</taxon>
    </lineage>
</organism>
<dbReference type="RefSeq" id="WP_113033794.1">
    <property type="nucleotide sequence ID" value="NZ_QMFB01000016.1"/>
</dbReference>
<comment type="similarity">
    <text evidence="4">Belongs to the thymidine/pyrimidine-nucleoside phosphorylase family.</text>
</comment>
<comment type="subunit">
    <text evidence="5">Homodimer.</text>
</comment>
<evidence type="ECO:0000256" key="2">
    <source>
        <dbReference type="ARBA" id="ARBA00001958"/>
    </source>
</evidence>
<keyword evidence="14" id="KW-1185">Reference proteome</keyword>
<dbReference type="InterPro" id="IPR013102">
    <property type="entry name" value="PYNP_C"/>
</dbReference>
<evidence type="ECO:0000256" key="8">
    <source>
        <dbReference type="ARBA" id="ARBA00022676"/>
    </source>
</evidence>
<dbReference type="FunFam" id="3.40.1030.10:FF:000003">
    <property type="entry name" value="Pyrimidine-nucleoside phosphorylase"/>
    <property type="match status" value="1"/>
</dbReference>
<evidence type="ECO:0000313" key="13">
    <source>
        <dbReference type="EMBL" id="RAV18605.1"/>
    </source>
</evidence>
<evidence type="ECO:0000256" key="1">
    <source>
        <dbReference type="ARBA" id="ARBA00001066"/>
    </source>
</evidence>
<dbReference type="SMART" id="SM00941">
    <property type="entry name" value="PYNP_C"/>
    <property type="match status" value="1"/>
</dbReference>
<dbReference type="InterPro" id="IPR036566">
    <property type="entry name" value="PYNP-like_C_sf"/>
</dbReference>
<comment type="function">
    <text evidence="3">Catalyzes phosphorolysis of the pyrimidine nucleosides uridine, thymidine and 2'-deoxyuridine with the formation of the corresponding pyrimidine base and ribose-1-phosphate.</text>
</comment>
<dbReference type="InterPro" id="IPR036320">
    <property type="entry name" value="Glycosyl_Trfase_fam3_N_dom_sf"/>
</dbReference>
<dbReference type="PANTHER" id="PTHR10515:SF0">
    <property type="entry name" value="THYMIDINE PHOSPHORYLASE"/>
    <property type="match status" value="1"/>
</dbReference>
<keyword evidence="8" id="KW-0328">Glycosyltransferase</keyword>
<accession>A0A329MF65</accession>
<dbReference type="InterPro" id="IPR017459">
    <property type="entry name" value="Glycosyl_Trfase_fam3_N_dom"/>
</dbReference>
<dbReference type="SUPFAM" id="SSF47648">
    <property type="entry name" value="Nucleoside phosphorylase/phosphoribosyltransferase N-terminal domain"/>
    <property type="match status" value="1"/>
</dbReference>
<dbReference type="NCBIfam" id="NF004490">
    <property type="entry name" value="PRK05820.1"/>
    <property type="match status" value="1"/>
</dbReference>
<dbReference type="Pfam" id="PF02885">
    <property type="entry name" value="Glycos_trans_3N"/>
    <property type="match status" value="1"/>
</dbReference>
<dbReference type="GO" id="GO:0006213">
    <property type="term" value="P:pyrimidine nucleoside metabolic process"/>
    <property type="evidence" value="ECO:0007669"/>
    <property type="project" value="InterPro"/>
</dbReference>
<evidence type="ECO:0000256" key="10">
    <source>
        <dbReference type="ARBA" id="ARBA00048453"/>
    </source>
</evidence>
<dbReference type="OrthoDB" id="9763887at2"/>
<protein>
    <recommendedName>
        <fullName evidence="7">Pyrimidine-nucleoside phosphorylase</fullName>
        <ecNumber evidence="6">2.4.2.2</ecNumber>
    </recommendedName>
</protein>
<gene>
    <name evidence="13" type="primary">deoA</name>
    <name evidence="13" type="ORF">DQG23_25215</name>
</gene>